<protein>
    <recommendedName>
        <fullName evidence="2">NADP-dependent oxidoreductase domain-containing protein</fullName>
    </recommendedName>
</protein>
<dbReference type="PROSITE" id="PS00062">
    <property type="entry name" value="ALDOKETO_REDUCTASE_2"/>
    <property type="match status" value="1"/>
</dbReference>
<reference evidence="3 4" key="1">
    <citation type="submission" date="2024-02" db="EMBL/GenBank/DDBJ databases">
        <authorList>
            <person name="Daric V."/>
            <person name="Darras S."/>
        </authorList>
    </citation>
    <scope>NUCLEOTIDE SEQUENCE [LARGE SCALE GENOMIC DNA]</scope>
</reference>
<dbReference type="PROSITE" id="PS00063">
    <property type="entry name" value="ALDOKETO_REDUCTASE_3"/>
    <property type="match status" value="1"/>
</dbReference>
<feature type="domain" description="NADP-dependent oxidoreductase" evidence="2">
    <location>
        <begin position="7"/>
        <end position="271"/>
    </location>
</feature>
<dbReference type="Pfam" id="PF00248">
    <property type="entry name" value="Aldo_ket_red"/>
    <property type="match status" value="1"/>
</dbReference>
<proteinExistence type="inferred from homology"/>
<evidence type="ECO:0000256" key="1">
    <source>
        <dbReference type="ARBA" id="ARBA00007905"/>
    </source>
</evidence>
<comment type="similarity">
    <text evidence="1">Belongs to the aldo/keto reductase family.</text>
</comment>
<evidence type="ECO:0000313" key="4">
    <source>
        <dbReference type="Proteomes" id="UP001642483"/>
    </source>
</evidence>
<dbReference type="InterPro" id="IPR023210">
    <property type="entry name" value="NADP_OxRdtase_dom"/>
</dbReference>
<comment type="caution">
    <text evidence="3">The sequence shown here is derived from an EMBL/GenBank/DDBJ whole genome shotgun (WGS) entry which is preliminary data.</text>
</comment>
<accession>A0ABP0FBL0</accession>
<dbReference type="InterPro" id="IPR020471">
    <property type="entry name" value="AKR"/>
</dbReference>
<evidence type="ECO:0000313" key="3">
    <source>
        <dbReference type="EMBL" id="CAK8675483.1"/>
    </source>
</evidence>
<dbReference type="SUPFAM" id="SSF51430">
    <property type="entry name" value="NAD(P)-linked oxidoreductase"/>
    <property type="match status" value="1"/>
</dbReference>
<organism evidence="3 4">
    <name type="scientific">Clavelina lepadiformis</name>
    <name type="common">Light-bulb sea squirt</name>
    <name type="synonym">Ascidia lepadiformis</name>
    <dbReference type="NCBI Taxonomy" id="159417"/>
    <lineage>
        <taxon>Eukaryota</taxon>
        <taxon>Metazoa</taxon>
        <taxon>Chordata</taxon>
        <taxon>Tunicata</taxon>
        <taxon>Ascidiacea</taxon>
        <taxon>Aplousobranchia</taxon>
        <taxon>Clavelinidae</taxon>
        <taxon>Clavelina</taxon>
    </lineage>
</organism>
<dbReference type="InterPro" id="IPR018170">
    <property type="entry name" value="Aldo/ket_reductase_CS"/>
</dbReference>
<dbReference type="PANTHER" id="PTHR11732">
    <property type="entry name" value="ALDO/KETO REDUCTASE"/>
    <property type="match status" value="1"/>
</dbReference>
<dbReference type="Gene3D" id="3.20.20.100">
    <property type="entry name" value="NADP-dependent oxidoreductase domain"/>
    <property type="match status" value="1"/>
</dbReference>
<evidence type="ECO:0000259" key="2">
    <source>
        <dbReference type="Pfam" id="PF00248"/>
    </source>
</evidence>
<keyword evidence="4" id="KW-1185">Reference proteome</keyword>
<dbReference type="EMBL" id="CAWYQH010000024">
    <property type="protein sequence ID" value="CAK8675483.1"/>
    <property type="molecule type" value="Genomic_DNA"/>
</dbReference>
<dbReference type="Proteomes" id="UP001642483">
    <property type="component" value="Unassembled WGS sequence"/>
</dbReference>
<dbReference type="InterPro" id="IPR036812">
    <property type="entry name" value="NAD(P)_OxRdtase_dom_sf"/>
</dbReference>
<dbReference type="PIRSF" id="PIRSF000097">
    <property type="entry name" value="AKR"/>
    <property type="match status" value="1"/>
</dbReference>
<dbReference type="PROSITE" id="PS00798">
    <property type="entry name" value="ALDOKETO_REDUCTASE_1"/>
    <property type="match status" value="1"/>
</dbReference>
<name>A0ABP0FBL0_CLALP</name>
<sequence length="296" mass="33992">MFSPQGQVEAAVECAIECGYRHIDCAYIYRNENEVGNAVAKKIKENKIKREDLFITSKLWNTFHKPDDVKPALMESLKLLKTSYLDLYLIHWPFAYENTGELFPKDKDGNFIFSDAHYVETWKAMEALQKEGLVRSIGVSNFNEFQLNKILKGGSIPPAVNQIELHPYLIQKELVNFCADQGIVVTGYSPFASPDRPWAEKGEPLLLEEPKLVAIADRLQKTVAQVILRYLIQRNVIVIPKSVTPHRIQSNFDVFGFQLTDEDVKVIESFNRNFRAVALPHDMKGKYFPFKENYSE</sequence>
<gene>
    <name evidence="3" type="ORF">CVLEPA_LOCUS5062</name>
</gene>
<dbReference type="PRINTS" id="PR00069">
    <property type="entry name" value="ALDKETRDTASE"/>
</dbReference>